<evidence type="ECO:0000313" key="2">
    <source>
        <dbReference type="EMBL" id="AEG94500.1"/>
    </source>
</evidence>
<feature type="region of interest" description="Disordered" evidence="1">
    <location>
        <begin position="49"/>
        <end position="71"/>
    </location>
</feature>
<name>F5XZE3_RAMTT</name>
<evidence type="ECO:0000256" key="1">
    <source>
        <dbReference type="SAM" id="MobiDB-lite"/>
    </source>
</evidence>
<dbReference type="RefSeq" id="WP_013902731.1">
    <property type="nucleotide sequence ID" value="NC_015677.1"/>
</dbReference>
<dbReference type="KEGG" id="rta:Rta_33870"/>
<dbReference type="OrthoDB" id="7030114at2"/>
<dbReference type="HOGENOM" id="CLU_2737205_0_0_4"/>
<dbReference type="EMBL" id="CP000245">
    <property type="protein sequence ID" value="AEG94500.1"/>
    <property type="molecule type" value="Genomic_DNA"/>
</dbReference>
<gene>
    <name evidence="2" type="ordered locus">Rta_33870</name>
</gene>
<sequence>MLFAQNRPEATSRDRIDVKQEYELCVWARYFNVSEKRVKEAVAAVGDRADRVSQHLGSRGTSSRSERPSGA</sequence>
<evidence type="ECO:0000313" key="3">
    <source>
        <dbReference type="Proteomes" id="UP000008385"/>
    </source>
</evidence>
<dbReference type="AlphaFoldDB" id="F5XZE3"/>
<keyword evidence="3" id="KW-1185">Reference proteome</keyword>
<organism evidence="2 3">
    <name type="scientific">Ramlibacter tataouinensis (strain ATCC BAA-407 / DSM 14655 / LMG 21543 / TTB310)</name>
    <dbReference type="NCBI Taxonomy" id="365046"/>
    <lineage>
        <taxon>Bacteria</taxon>
        <taxon>Pseudomonadati</taxon>
        <taxon>Pseudomonadota</taxon>
        <taxon>Betaproteobacteria</taxon>
        <taxon>Burkholderiales</taxon>
        <taxon>Comamonadaceae</taxon>
        <taxon>Ramlibacter</taxon>
    </lineage>
</organism>
<reference evidence="2 3" key="2">
    <citation type="journal article" date="2011" name="PLoS ONE">
        <title>The Cyst-Dividing Bacterium Ramlibacter tataouinensis TTB310 Genome Reveals a Well-Stocked Toolbox for Adaptation to a Desert Environment.</title>
        <authorList>
            <person name="De Luca G."/>
            <person name="Barakat M."/>
            <person name="Ortet P."/>
            <person name="Fochesato S."/>
            <person name="Jourlin-Castelli C."/>
            <person name="Ansaldi M."/>
            <person name="Py B."/>
            <person name="Fichant G."/>
            <person name="Coutinho P.M."/>
            <person name="Voulhoux R."/>
            <person name="Bastien O."/>
            <person name="Marechal E."/>
            <person name="Henrissat B."/>
            <person name="Quentin Y."/>
            <person name="Noirot P."/>
            <person name="Filloux A."/>
            <person name="Mejean V."/>
            <person name="Dubow M.S."/>
            <person name="Barras F."/>
            <person name="Barbe V."/>
            <person name="Weissenbach J."/>
            <person name="Mihalcescu I."/>
            <person name="Vermeglio A."/>
            <person name="Achouak W."/>
            <person name="Heulin T."/>
        </authorList>
    </citation>
    <scope>NUCLEOTIDE SEQUENCE [LARGE SCALE GENOMIC DNA]</scope>
    <source>
        <strain evidence="3">ATCC BAA-407 / DSM 14655 / LMG 21543 / TTB310</strain>
    </source>
</reference>
<dbReference type="Pfam" id="PF12244">
    <property type="entry name" value="DUF3606"/>
    <property type="match status" value="1"/>
</dbReference>
<dbReference type="STRING" id="365046.Rta_33870"/>
<reference evidence="3" key="1">
    <citation type="submission" date="2006-01" db="EMBL/GenBank/DDBJ databases">
        <title>Genome of the cyst-dividing bacterium Ramlibacter tataouinensis.</title>
        <authorList>
            <person name="Barakat M."/>
            <person name="Ortet P."/>
            <person name="De Luca G."/>
            <person name="Jourlin-Castelli C."/>
            <person name="Ansaldi M."/>
            <person name="Py B."/>
            <person name="Fichant G."/>
            <person name="Coutinho P."/>
            <person name="Voulhoux R."/>
            <person name="Bastien O."/>
            <person name="Roy S."/>
            <person name="Marechal E."/>
            <person name="Henrissat B."/>
            <person name="Quentin Y."/>
            <person name="Noirot P."/>
            <person name="Filloux A."/>
            <person name="Mejean V."/>
            <person name="DuBow M."/>
            <person name="Barras F."/>
            <person name="Heulin T."/>
        </authorList>
    </citation>
    <scope>NUCLEOTIDE SEQUENCE [LARGE SCALE GENOMIC DNA]</scope>
    <source>
        <strain evidence="3">ATCC BAA-407 / DSM 14655 / LMG 21543 / TTB310</strain>
    </source>
</reference>
<proteinExistence type="predicted"/>
<evidence type="ECO:0008006" key="4">
    <source>
        <dbReference type="Google" id="ProtNLM"/>
    </source>
</evidence>
<dbReference type="InterPro" id="IPR022037">
    <property type="entry name" value="DUF3606"/>
</dbReference>
<protein>
    <recommendedName>
        <fullName evidence="4">DUF3606 domain-containing protein</fullName>
    </recommendedName>
</protein>
<accession>F5XZE3</accession>
<dbReference type="Proteomes" id="UP000008385">
    <property type="component" value="Chromosome"/>
</dbReference>